<dbReference type="InterPro" id="IPR003834">
    <property type="entry name" value="Cyt_c_assmbl_TM_dom"/>
</dbReference>
<dbReference type="GO" id="GO:0017004">
    <property type="term" value="P:cytochrome complex assembly"/>
    <property type="evidence" value="ECO:0007669"/>
    <property type="project" value="UniProtKB-KW"/>
</dbReference>
<evidence type="ECO:0000259" key="8">
    <source>
        <dbReference type="Pfam" id="PF02683"/>
    </source>
</evidence>
<keyword evidence="6 7" id="KW-0472">Membrane</keyword>
<evidence type="ECO:0000256" key="5">
    <source>
        <dbReference type="ARBA" id="ARBA00022989"/>
    </source>
</evidence>
<gene>
    <name evidence="9" type="ORF">Ga0061069_1055</name>
</gene>
<organism evidence="9 10">
    <name type="scientific">Thiomonas bhubaneswarensis</name>
    <dbReference type="NCBI Taxonomy" id="339866"/>
    <lineage>
        <taxon>Bacteria</taxon>
        <taxon>Pseudomonadati</taxon>
        <taxon>Pseudomonadota</taxon>
        <taxon>Betaproteobacteria</taxon>
        <taxon>Burkholderiales</taxon>
        <taxon>Thiomonas</taxon>
    </lineage>
</organism>
<accession>A0A0K6I1A9</accession>
<dbReference type="Pfam" id="PF02683">
    <property type="entry name" value="DsbD_TM"/>
    <property type="match status" value="1"/>
</dbReference>
<keyword evidence="3 7" id="KW-0812">Transmembrane</keyword>
<keyword evidence="5 7" id="KW-1133">Transmembrane helix</keyword>
<keyword evidence="4" id="KW-0201">Cytochrome c-type biogenesis</keyword>
<evidence type="ECO:0000256" key="3">
    <source>
        <dbReference type="ARBA" id="ARBA00022692"/>
    </source>
</evidence>
<feature type="transmembrane region" description="Helical" evidence="7">
    <location>
        <begin position="202"/>
        <end position="225"/>
    </location>
</feature>
<dbReference type="GO" id="GO:0016020">
    <property type="term" value="C:membrane"/>
    <property type="evidence" value="ECO:0007669"/>
    <property type="project" value="UniProtKB-SubCell"/>
</dbReference>
<comment type="subcellular location">
    <subcellularLocation>
        <location evidence="1">Membrane</location>
        <topology evidence="1">Multi-pass membrane protein</topology>
    </subcellularLocation>
</comment>
<evidence type="ECO:0000313" key="10">
    <source>
        <dbReference type="Proteomes" id="UP000183649"/>
    </source>
</evidence>
<dbReference type="EMBL" id="CYHF01000005">
    <property type="protein sequence ID" value="CUA96866.1"/>
    <property type="molecule type" value="Genomic_DNA"/>
</dbReference>
<evidence type="ECO:0000256" key="6">
    <source>
        <dbReference type="ARBA" id="ARBA00023136"/>
    </source>
</evidence>
<evidence type="ECO:0000256" key="2">
    <source>
        <dbReference type="ARBA" id="ARBA00006143"/>
    </source>
</evidence>
<dbReference type="Proteomes" id="UP000183649">
    <property type="component" value="Unassembled WGS sequence"/>
</dbReference>
<dbReference type="PANTHER" id="PTHR31272:SF9">
    <property type="entry name" value="BLL1027 PROTEIN"/>
    <property type="match status" value="1"/>
</dbReference>
<dbReference type="AlphaFoldDB" id="A0A0K6I1A9"/>
<feature type="transmembrane region" description="Helical" evidence="7">
    <location>
        <begin position="163"/>
        <end position="190"/>
    </location>
</feature>
<sequence>MDPSLFRTTLEHAGTAALGVSFLAGLAFSINPVALAAIPVSMAYVTKARQARQAWAFGTMFILGMLFIHGLLGLIAGLGGAWVEHLLGRQWGLFLGPLLILMGLLWPGWIRLPLPALALRARRPKGLWGAFALGIPFSVAVCPFCTPALAVLIGVAAASGSPWLGMGLLLAFAFGRAIPVAVGAWSLGWLQNLRHFDAYRRLFEAAGGITLILFGVYLLNGYYAWVPALAV</sequence>
<proteinExistence type="inferred from homology"/>
<keyword evidence="10" id="KW-1185">Reference proteome</keyword>
<comment type="similarity">
    <text evidence="2">Belongs to the DsbD family.</text>
</comment>
<feature type="transmembrane region" description="Helical" evidence="7">
    <location>
        <begin position="131"/>
        <end position="157"/>
    </location>
</feature>
<feature type="transmembrane region" description="Helical" evidence="7">
    <location>
        <begin position="20"/>
        <end position="45"/>
    </location>
</feature>
<dbReference type="OrthoDB" id="8227851at2"/>
<feature type="transmembrane region" description="Helical" evidence="7">
    <location>
        <begin position="57"/>
        <end position="79"/>
    </location>
</feature>
<dbReference type="InterPro" id="IPR051790">
    <property type="entry name" value="Cytochrome_c-biogenesis_DsbD"/>
</dbReference>
<dbReference type="STRING" id="339866.GCA_001418255_01511"/>
<dbReference type="RefSeq" id="WP_055450425.1">
    <property type="nucleotide sequence ID" value="NZ_CYHF01000005.1"/>
</dbReference>
<feature type="domain" description="Cytochrome C biogenesis protein transmembrane" evidence="8">
    <location>
        <begin position="17"/>
        <end position="219"/>
    </location>
</feature>
<evidence type="ECO:0000313" key="9">
    <source>
        <dbReference type="EMBL" id="CUA96866.1"/>
    </source>
</evidence>
<name>A0A0K6I1A9_9BURK</name>
<evidence type="ECO:0000256" key="1">
    <source>
        <dbReference type="ARBA" id="ARBA00004141"/>
    </source>
</evidence>
<reference evidence="10" key="1">
    <citation type="submission" date="2015-08" db="EMBL/GenBank/DDBJ databases">
        <authorList>
            <person name="Varghese N."/>
        </authorList>
    </citation>
    <scope>NUCLEOTIDE SEQUENCE [LARGE SCALE GENOMIC DNA]</scope>
    <source>
        <strain evidence="10">DSM 18181</strain>
    </source>
</reference>
<evidence type="ECO:0000256" key="4">
    <source>
        <dbReference type="ARBA" id="ARBA00022748"/>
    </source>
</evidence>
<dbReference type="PANTHER" id="PTHR31272">
    <property type="entry name" value="CYTOCHROME C-TYPE BIOGENESIS PROTEIN HI_1454-RELATED"/>
    <property type="match status" value="1"/>
</dbReference>
<evidence type="ECO:0000256" key="7">
    <source>
        <dbReference type="SAM" id="Phobius"/>
    </source>
</evidence>
<feature type="transmembrane region" description="Helical" evidence="7">
    <location>
        <begin position="91"/>
        <end position="110"/>
    </location>
</feature>
<protein>
    <submittedName>
        <fullName evidence="9">Cytochrome c biogenesis protein CcdA</fullName>
    </submittedName>
</protein>